<dbReference type="Proteomes" id="UP000562984">
    <property type="component" value="Unassembled WGS sequence"/>
</dbReference>
<dbReference type="InterPro" id="IPR003870">
    <property type="entry name" value="DUF222"/>
</dbReference>
<dbReference type="SMART" id="SM00507">
    <property type="entry name" value="HNHc"/>
    <property type="match status" value="1"/>
</dbReference>
<keyword evidence="4" id="KW-1185">Reference proteome</keyword>
<dbReference type="CDD" id="cd00085">
    <property type="entry name" value="HNHc"/>
    <property type="match status" value="1"/>
</dbReference>
<organism evidence="3 4">
    <name type="scientific">Nakamurella aerolata</name>
    <dbReference type="NCBI Taxonomy" id="1656892"/>
    <lineage>
        <taxon>Bacteria</taxon>
        <taxon>Bacillati</taxon>
        <taxon>Actinomycetota</taxon>
        <taxon>Actinomycetes</taxon>
        <taxon>Nakamurellales</taxon>
        <taxon>Nakamurellaceae</taxon>
        <taxon>Nakamurella</taxon>
    </lineage>
</organism>
<dbReference type="Pfam" id="PF02720">
    <property type="entry name" value="DUF222"/>
    <property type="match status" value="1"/>
</dbReference>
<dbReference type="EMBL" id="JABEND010000002">
    <property type="protein sequence ID" value="NNG34879.1"/>
    <property type="molecule type" value="Genomic_DNA"/>
</dbReference>
<feature type="region of interest" description="Disordered" evidence="1">
    <location>
        <begin position="637"/>
        <end position="656"/>
    </location>
</feature>
<name>A0A849A2P6_9ACTN</name>
<accession>A0A849A2P6</accession>
<protein>
    <submittedName>
        <fullName evidence="3">DUF222 domain-containing protein</fullName>
    </submittedName>
</protein>
<feature type="region of interest" description="Disordered" evidence="1">
    <location>
        <begin position="297"/>
        <end position="415"/>
    </location>
</feature>
<dbReference type="RefSeq" id="WP_171198545.1">
    <property type="nucleotide sequence ID" value="NZ_JABEND010000002.1"/>
</dbReference>
<proteinExistence type="predicted"/>
<evidence type="ECO:0000259" key="2">
    <source>
        <dbReference type="SMART" id="SM00507"/>
    </source>
</evidence>
<comment type="caution">
    <text evidence="3">The sequence shown here is derived from an EMBL/GenBank/DDBJ whole genome shotgun (WGS) entry which is preliminary data.</text>
</comment>
<reference evidence="3 4" key="1">
    <citation type="submission" date="2020-05" db="EMBL/GenBank/DDBJ databases">
        <title>Nakamurella sp. DB0629 isolated from air conditioner.</title>
        <authorList>
            <person name="Kim D.H."/>
            <person name="Kim D.-U."/>
        </authorList>
    </citation>
    <scope>NUCLEOTIDE SEQUENCE [LARGE SCALE GENOMIC DNA]</scope>
    <source>
        <strain evidence="3 4">DB0629</strain>
    </source>
</reference>
<feature type="region of interest" description="Disordered" evidence="1">
    <location>
        <begin position="492"/>
        <end position="522"/>
    </location>
</feature>
<gene>
    <name evidence="3" type="ORF">HKD39_03925</name>
</gene>
<evidence type="ECO:0000313" key="4">
    <source>
        <dbReference type="Proteomes" id="UP000562984"/>
    </source>
</evidence>
<feature type="compositionally biased region" description="Basic and acidic residues" evidence="1">
    <location>
        <begin position="340"/>
        <end position="352"/>
    </location>
</feature>
<evidence type="ECO:0000256" key="1">
    <source>
        <dbReference type="SAM" id="MobiDB-lite"/>
    </source>
</evidence>
<evidence type="ECO:0000313" key="3">
    <source>
        <dbReference type="EMBL" id="NNG34879.1"/>
    </source>
</evidence>
<dbReference type="InterPro" id="IPR003615">
    <property type="entry name" value="HNH_nuc"/>
</dbReference>
<feature type="compositionally biased region" description="Low complexity" evidence="1">
    <location>
        <begin position="368"/>
        <end position="391"/>
    </location>
</feature>
<feature type="domain" description="HNH nuclease" evidence="2">
    <location>
        <begin position="563"/>
        <end position="613"/>
    </location>
</feature>
<dbReference type="AlphaFoldDB" id="A0A849A2P6"/>
<sequence>MAAIADVMQAGSACVRRDSGEGLGMSSASPPAAADTGAAADAIAQACAELTALLAGAAASPDRAAAVDRLAALEQLVGAANGAIAAQSLAFAEAERARQVAAGVSSRQLGRGVAEQIAFARRMSPAAASHQLGVARALRDRLPQTFARLREGELSLAQCQIVCRESSSLEDEQARLIDNGLAGQLHGWSLQQTEQAVRQAVYTLDPHGSVDRRARAAKQRRVTIRPLPDAMTMISALLPMELGVGIWTSLTRQAEHAIGVGDERTKDQLRADALAERLLSSAHEPAAGLTLVKDAEVSGSHIPKQSDASGGRNAAHANDSEPGSDPACQARSDAPGQRAHRADRTPGRRSSDSDTSVSVIPPAHHGGATSESATAEPETESATAKPEAPASHPTARRSDPAEPPAGENDPPRLRRRSPLYERFGDAQATPLASAEGSVPRPPNLDVHLVIVMTADTLLGYSDRPAKLDGYGPIPAELARDFASGDSLHRRDNSAVVGSRDNSAVAASSPADSKDNSAVVDGNGALGSAKSWRRAKVRLTRMLVDPIDGVPVGMDARRRDFTGVLRELVLHRDPQCAQPFCSARSRHADHVVPYAAGGTTTLENGQGLCASGNYVKEIPGWRTERRRQGTVVTTPTGHRYLTERTPPLGLPPKAWRL</sequence>